<keyword evidence="1" id="KW-1133">Transmembrane helix</keyword>
<dbReference type="HOGENOM" id="CLU_063844_2_0_10"/>
<feature type="transmembrane region" description="Helical" evidence="1">
    <location>
        <begin position="101"/>
        <end position="123"/>
    </location>
</feature>
<keyword evidence="1" id="KW-0472">Membrane</keyword>
<organism evidence="2 3">
    <name type="scientific">Nonlabens marinus S1-08</name>
    <dbReference type="NCBI Taxonomy" id="1454201"/>
    <lineage>
        <taxon>Bacteria</taxon>
        <taxon>Pseudomonadati</taxon>
        <taxon>Bacteroidota</taxon>
        <taxon>Flavobacteriia</taxon>
        <taxon>Flavobacteriales</taxon>
        <taxon>Flavobacteriaceae</taxon>
        <taxon>Nonlabens</taxon>
    </lineage>
</organism>
<dbReference type="OrthoDB" id="2154696at2"/>
<reference evidence="2 3" key="1">
    <citation type="journal article" date="2014" name="Proc. Natl. Acad. Sci. U.S.A.">
        <title>Functional characterization of flavobacteria rhodopsins reveals a unique class of light-driven chloride pump in bacteria.</title>
        <authorList>
            <person name="Yoshizawa S."/>
            <person name="Kumagai Y."/>
            <person name="Kim H."/>
            <person name="Ogura Y."/>
            <person name="Hayashi T."/>
            <person name="Iwasaki W."/>
            <person name="DeLong E.F."/>
            <person name="Kogure K."/>
        </authorList>
    </citation>
    <scope>NUCLEOTIDE SEQUENCE [LARGE SCALE GENOMIC DNA]</scope>
    <source>
        <strain evidence="2 3">S1-08</strain>
    </source>
</reference>
<keyword evidence="1" id="KW-0812">Transmembrane</keyword>
<gene>
    <name evidence="2" type="ORF">NMS_2404</name>
</gene>
<feature type="transmembrane region" description="Helical" evidence="1">
    <location>
        <begin position="66"/>
        <end position="89"/>
    </location>
</feature>
<evidence type="ECO:0000313" key="3">
    <source>
        <dbReference type="Proteomes" id="UP000031760"/>
    </source>
</evidence>
<proteinExistence type="predicted"/>
<name>W8VWK2_9FLAO</name>
<dbReference type="EMBL" id="AP014548">
    <property type="protein sequence ID" value="BAO56413.1"/>
    <property type="molecule type" value="Genomic_DNA"/>
</dbReference>
<evidence type="ECO:0000256" key="1">
    <source>
        <dbReference type="SAM" id="Phobius"/>
    </source>
</evidence>
<dbReference type="KEGG" id="nmf:NMS_2404"/>
<evidence type="ECO:0000313" key="2">
    <source>
        <dbReference type="EMBL" id="BAO56413.1"/>
    </source>
</evidence>
<dbReference type="RefSeq" id="WP_052476944.1">
    <property type="nucleotide sequence ID" value="NZ_AP014548.1"/>
</dbReference>
<sequence length="332" mass="35765">MDNDKKLPQFGSLPKKAISWRAIAGGLTTVFAILLLLNLIGIAVGFSTIEPTEEGNALSGVGTGAIIWWILSNLIAIFIGARVAARVGVSFSNKGGVMQGFLTWALYCILSYLVVFSAVGNVISGVGSIITKTAVEVGNSLVSQNTSTDNQDVEVGDVNWQEAKSEFYALLRDTEKEALDPQRLESQAEDLANATEDQAVQAVKDPTTLDEEVDKVFQKAENEFANSLDALDKEALTNVIVNRSNLSKEEASNMVDNYVESYEEVVDDAQVYLKKTKEEVVDQTEDAAQGIAKAALYVSIALILGVIVAVLGGLNGVSSLRKEYKDQLGNDY</sequence>
<feature type="transmembrane region" description="Helical" evidence="1">
    <location>
        <begin position="294"/>
        <end position="317"/>
    </location>
</feature>
<protein>
    <submittedName>
        <fullName evidence="2">Uncharacterized protein</fullName>
    </submittedName>
</protein>
<accession>W8VWK2</accession>
<dbReference type="STRING" id="1454201.NMS_2404"/>
<keyword evidence="3" id="KW-1185">Reference proteome</keyword>
<feature type="transmembrane region" description="Helical" evidence="1">
    <location>
        <begin position="20"/>
        <end position="46"/>
    </location>
</feature>
<dbReference type="Proteomes" id="UP000031760">
    <property type="component" value="Chromosome"/>
</dbReference>
<dbReference type="AlphaFoldDB" id="W8VWK2"/>